<dbReference type="Proteomes" id="UP000502248">
    <property type="component" value="Chromosome"/>
</dbReference>
<dbReference type="SUPFAM" id="SSF53328">
    <property type="entry name" value="Formyltransferase"/>
    <property type="match status" value="1"/>
</dbReference>
<protein>
    <submittedName>
        <fullName evidence="2">Methionyl-tRNA formyltransferase</fullName>
    </submittedName>
</protein>
<dbReference type="EMBL" id="CP051680">
    <property type="protein sequence ID" value="QJD85203.1"/>
    <property type="molecule type" value="Genomic_DNA"/>
</dbReference>
<feature type="domain" description="Formyl transferase N-terminal" evidence="1">
    <location>
        <begin position="114"/>
        <end position="187"/>
    </location>
</feature>
<dbReference type="AlphaFoldDB" id="A0A7Z2VL03"/>
<reference evidence="2 3" key="1">
    <citation type="submission" date="2020-04" db="EMBL/GenBank/DDBJ databases">
        <title>Genome sequencing of novel species.</title>
        <authorList>
            <person name="Heo J."/>
            <person name="Kim S.-J."/>
            <person name="Kim J.-S."/>
            <person name="Hong S.-B."/>
            <person name="Kwon S.-W."/>
        </authorList>
    </citation>
    <scope>NUCLEOTIDE SEQUENCE [LARGE SCALE GENOMIC DNA]</scope>
    <source>
        <strain evidence="2 3">MFER-1</strain>
    </source>
</reference>
<evidence type="ECO:0000259" key="1">
    <source>
        <dbReference type="Pfam" id="PF00551"/>
    </source>
</evidence>
<dbReference type="InterPro" id="IPR002376">
    <property type="entry name" value="Formyl_transf_N"/>
</dbReference>
<dbReference type="Gene3D" id="3.40.50.170">
    <property type="entry name" value="Formyl transferase, N-terminal domain"/>
    <property type="match status" value="1"/>
</dbReference>
<proteinExistence type="predicted"/>
<organism evidence="2 3">
    <name type="scientific">Cohnella herbarum</name>
    <dbReference type="NCBI Taxonomy" id="2728023"/>
    <lineage>
        <taxon>Bacteria</taxon>
        <taxon>Bacillati</taxon>
        <taxon>Bacillota</taxon>
        <taxon>Bacilli</taxon>
        <taxon>Bacillales</taxon>
        <taxon>Paenibacillaceae</taxon>
        <taxon>Cohnella</taxon>
    </lineage>
</organism>
<evidence type="ECO:0000313" key="2">
    <source>
        <dbReference type="EMBL" id="QJD85203.1"/>
    </source>
</evidence>
<gene>
    <name evidence="2" type="ORF">HH215_19840</name>
</gene>
<evidence type="ECO:0000313" key="3">
    <source>
        <dbReference type="Proteomes" id="UP000502248"/>
    </source>
</evidence>
<keyword evidence="2" id="KW-0808">Transferase</keyword>
<dbReference type="Pfam" id="PF00551">
    <property type="entry name" value="Formyl_trans_N"/>
    <property type="match status" value="1"/>
</dbReference>
<name>A0A7Z2VL03_9BACL</name>
<dbReference type="KEGG" id="cheb:HH215_19840"/>
<dbReference type="GO" id="GO:0016740">
    <property type="term" value="F:transferase activity"/>
    <property type="evidence" value="ECO:0007669"/>
    <property type="project" value="UniProtKB-KW"/>
</dbReference>
<keyword evidence="3" id="KW-1185">Reference proteome</keyword>
<accession>A0A7Z2VL03</accession>
<dbReference type="InterPro" id="IPR036477">
    <property type="entry name" value="Formyl_transf_N_sf"/>
</dbReference>
<dbReference type="RefSeq" id="WP_169281468.1">
    <property type="nucleotide sequence ID" value="NZ_CP051680.1"/>
</dbReference>
<sequence>MTTIFMTGSHPRHLHIAKRLYDEGLLCGLLVEKREDFVPSPSLSWPEIDRNNFIRHFHDRDLSEQRSFGVIKLDYFKGIPIKQVTIDQLNSLETAQWVGSMYSETVLSYGIHKLNDDMLAALPERAWNIHGGLSPWYRGNTTLFWPFYFLKPNWAGMTIHHLTSKLDGGSIIHHSVPQLSQGEGIHDVACNAVKQVAEDLIHILKLVRNNQKIVAVPQRSNGKLFMSADWMPQHLRLIYNTFDNDIVDRYLNGEFAPDAPNLVKAF</sequence>